<name>A0ACC1K0C8_9FUNG</name>
<reference evidence="1" key="1">
    <citation type="submission" date="2022-07" db="EMBL/GenBank/DDBJ databases">
        <title>Phylogenomic reconstructions and comparative analyses of Kickxellomycotina fungi.</title>
        <authorList>
            <person name="Reynolds N.K."/>
            <person name="Stajich J.E."/>
            <person name="Barry K."/>
            <person name="Grigoriev I.V."/>
            <person name="Crous P."/>
            <person name="Smith M.E."/>
        </authorList>
    </citation>
    <scope>NUCLEOTIDE SEQUENCE</scope>
    <source>
        <strain evidence="1">CBS 109366</strain>
    </source>
</reference>
<proteinExistence type="predicted"/>
<keyword evidence="2" id="KW-1185">Reference proteome</keyword>
<dbReference type="EMBL" id="JANBUJ010000641">
    <property type="protein sequence ID" value="KAJ2770868.1"/>
    <property type="molecule type" value="Genomic_DNA"/>
</dbReference>
<sequence>AEQYNMQTRTVAKYLMEICLCDHRLMPYVPSHVAAASTFLARRMLRAGPWDANLRHFTGYTEDSLQPCIALMLDHLLHQTGDEFVFRKYQHRRFLKASVFCREWVIRHRHEIPPVTPPVGEFPEADFEAALLPI</sequence>
<evidence type="ECO:0000313" key="2">
    <source>
        <dbReference type="Proteomes" id="UP001140234"/>
    </source>
</evidence>
<protein>
    <submittedName>
        <fullName evidence="1">G2/mitotic-specific cyclin</fullName>
    </submittedName>
</protein>
<dbReference type="Proteomes" id="UP001140234">
    <property type="component" value="Unassembled WGS sequence"/>
</dbReference>
<gene>
    <name evidence="1" type="primary">CLB2</name>
    <name evidence="1" type="ORF">IWQ57_002468</name>
</gene>
<comment type="caution">
    <text evidence="1">The sequence shown here is derived from an EMBL/GenBank/DDBJ whole genome shotgun (WGS) entry which is preliminary data.</text>
</comment>
<feature type="non-terminal residue" evidence="1">
    <location>
        <position position="1"/>
    </location>
</feature>
<evidence type="ECO:0000313" key="1">
    <source>
        <dbReference type="EMBL" id="KAJ2770868.1"/>
    </source>
</evidence>
<accession>A0ACC1K0C8</accession>
<organism evidence="1 2">
    <name type="scientific">Coemansia nantahalensis</name>
    <dbReference type="NCBI Taxonomy" id="2789366"/>
    <lineage>
        <taxon>Eukaryota</taxon>
        <taxon>Fungi</taxon>
        <taxon>Fungi incertae sedis</taxon>
        <taxon>Zoopagomycota</taxon>
        <taxon>Kickxellomycotina</taxon>
        <taxon>Kickxellomycetes</taxon>
        <taxon>Kickxellales</taxon>
        <taxon>Kickxellaceae</taxon>
        <taxon>Coemansia</taxon>
    </lineage>
</organism>